<dbReference type="InterPro" id="IPR010254">
    <property type="entry name" value="B12-dep_deHydtase_bsu"/>
</dbReference>
<dbReference type="SUPFAM" id="SSF52968">
    <property type="entry name" value="B12-dependent dehydatase associated subunit"/>
    <property type="match status" value="1"/>
</dbReference>
<dbReference type="GO" id="GO:0031419">
    <property type="term" value="F:cobalamin binding"/>
    <property type="evidence" value="ECO:0007669"/>
    <property type="project" value="InterPro"/>
</dbReference>
<dbReference type="InterPro" id="IPR016176">
    <property type="entry name" value="Cbl-dep_enz_cat"/>
</dbReference>
<dbReference type="Pfam" id="PF02288">
    <property type="entry name" value="Dehydratase_MU"/>
    <property type="match status" value="1"/>
</dbReference>
<dbReference type="InterPro" id="IPR003208">
    <property type="entry name" value="Dehydtase/Dehydtase_re"/>
</dbReference>
<dbReference type="Gene3D" id="3.20.20.350">
    <property type="entry name" value="Diol/glycerol dehydratase, large subunit"/>
    <property type="match status" value="1"/>
</dbReference>
<dbReference type="GO" id="GO:0050215">
    <property type="term" value="F:propanediol dehydratase activity"/>
    <property type="evidence" value="ECO:0007669"/>
    <property type="project" value="UniProtKB-EC"/>
</dbReference>
<dbReference type="EMBL" id="CADCUU010000214">
    <property type="protein sequence ID" value="CAA9409328.1"/>
    <property type="molecule type" value="Genomic_DNA"/>
</dbReference>
<dbReference type="SUPFAM" id="SSF51703">
    <property type="entry name" value="Cobalamin (vitamin B12)-dependent enzymes"/>
    <property type="match status" value="1"/>
</dbReference>
<dbReference type="InterPro" id="IPR003206">
    <property type="entry name" value="Diol/glycerol_deHydtase_lsu"/>
</dbReference>
<organism evidence="2">
    <name type="scientific">uncultured Rubellimicrobium sp</name>
    <dbReference type="NCBI Taxonomy" id="543078"/>
    <lineage>
        <taxon>Bacteria</taxon>
        <taxon>Pseudomonadati</taxon>
        <taxon>Pseudomonadota</taxon>
        <taxon>Alphaproteobacteria</taxon>
        <taxon>Rhodobacterales</taxon>
        <taxon>Roseobacteraceae</taxon>
        <taxon>Rubellimicrobium</taxon>
        <taxon>environmental samples</taxon>
    </lineage>
</organism>
<evidence type="ECO:0000259" key="1">
    <source>
        <dbReference type="Pfam" id="PF02286"/>
    </source>
</evidence>
<dbReference type="Gene3D" id="3.40.50.10150">
    <property type="entry name" value="B12-dependent dehydatase associated subunit"/>
    <property type="match status" value="1"/>
</dbReference>
<evidence type="ECO:0000313" key="2">
    <source>
        <dbReference type="EMBL" id="CAA9409328.1"/>
    </source>
</evidence>
<dbReference type="AlphaFoldDB" id="A0A6J4PC67"/>
<proteinExistence type="predicted"/>
<dbReference type="NCBIfam" id="NF011979">
    <property type="entry name" value="PRK15444.1"/>
    <property type="match status" value="1"/>
</dbReference>
<gene>
    <name evidence="2" type="ORF">AVDCRST_MAG15-1491</name>
</gene>
<reference evidence="2" key="1">
    <citation type="submission" date="2020-02" db="EMBL/GenBank/DDBJ databases">
        <authorList>
            <person name="Meier V. D."/>
        </authorList>
    </citation>
    <scope>NUCLEOTIDE SEQUENCE</scope>
    <source>
        <strain evidence="2">AVDCRST_MAG15</strain>
    </source>
</reference>
<feature type="domain" description="Diol/glycerol dehydratase large subunit" evidence="1">
    <location>
        <begin position="5"/>
        <end position="553"/>
    </location>
</feature>
<protein>
    <submittedName>
        <fullName evidence="2">Propanediol dehydratase large subunit</fullName>
        <ecNumber evidence="2">4.2.1.28</ecNumber>
    </submittedName>
</protein>
<dbReference type="InterPro" id="IPR036999">
    <property type="entry name" value="Diol/glycerol_deHase_lsu_sf"/>
</dbReference>
<dbReference type="Pfam" id="PF02286">
    <property type="entry name" value="Dehydratase_LU"/>
    <property type="match status" value="1"/>
</dbReference>
<sequence>MTEPQSGRFRARAARPIARDNFVHPDPSLGLCVMASPNDPVPSLTIVRGRVVEMDGREAEDFDVVDRFIAAEAIELAVAEEAMSIPSLDLARMLVDIHVGREEIVRLFGGLTPAKLAEVAGHLDVLEMMMALRKMRGRRTPGNQAHVTNWKENPVLLAADAAEAALRGFDEAETTVRVAPMAAMNAMALLVGSQAGRPGVLTQCAVEEGVNLRLGFKGLTSYAETLSVYGTAGAFRDGDDTPWSKGFLASAYASRGIKIRFTSGAGSEALMGHDEGKSMLYLEARCLLMVKGAGAQGVQNGSISCIALPMALPGGVRGVLAENLLACVLGLECASGNDAMASHSEMRKAAKLMLQFLPGTDFVTSGLSVMPRRDNMFGGGNFDADDLDDWLVLQRDMQVDAGLVPVREADVIAARTRAARALQAVFVHLGLPPITNIEIEAAALAHSSEDMPDRDLVADLADSTELLNGPRGVADVILALDAGGFPDVADNLLRLQRARVVGDTLQPSAVLNEEFEVLSAFTDPNDYRGPGTGFRLEGAAWERVSDLPQARRTSEMLARAVDKSGFRLHDGAVARVSTDVQEVVIALGPAFAGILGHTIGELAHREVLAALARGVREEGLVPRLVKVRATADCGALGHEASRLSGSGIGVGVQSKGTTVIHRRGLAPLDNLELFSQAPALTLESYAAIGRNAARHAKGEPPSPVPVRVDNMARLRLIVPTLLMHKAELAEVCSDIPALEVTPDYVPA</sequence>
<accession>A0A6J4PC67</accession>
<name>A0A6J4PC67_9RHOB</name>
<keyword evidence="2" id="KW-0456">Lyase</keyword>
<dbReference type="EC" id="4.2.1.28" evidence="2"/>